<dbReference type="Proteomes" id="UP000093281">
    <property type="component" value="Unassembled WGS sequence"/>
</dbReference>
<dbReference type="Gene3D" id="3.30.160.390">
    <property type="entry name" value="Integrase, DNA-binding domain"/>
    <property type="match status" value="1"/>
</dbReference>
<evidence type="ECO:0008006" key="3">
    <source>
        <dbReference type="Google" id="ProtNLM"/>
    </source>
</evidence>
<dbReference type="InterPro" id="IPR038488">
    <property type="entry name" value="Integrase_DNA-bd_sf"/>
</dbReference>
<gene>
    <name evidence="1" type="ORF">AAX29_01606</name>
</gene>
<evidence type="ECO:0000313" key="1">
    <source>
        <dbReference type="EMBL" id="OCL98369.1"/>
    </source>
</evidence>
<comment type="caution">
    <text evidence="1">The sequence shown here is derived from an EMBL/GenBank/DDBJ whole genome shotgun (WGS) entry which is preliminary data.</text>
</comment>
<sequence length="41" mass="4410">MAVIIVLKDIQTKQAKPKAKNYSLNDGGGLRIKIASNGNKI</sequence>
<proteinExistence type="predicted"/>
<dbReference type="AlphaFoldDB" id="A0A1C0B5Q2"/>
<protein>
    <recommendedName>
        <fullName evidence="3">DUF4102 domain-containing protein</fullName>
    </recommendedName>
</protein>
<evidence type="ECO:0000313" key="2">
    <source>
        <dbReference type="Proteomes" id="UP000093281"/>
    </source>
</evidence>
<accession>A0A1C0B5Q2</accession>
<organism evidence="1 2">
    <name type="scientific">Aliarcobacter thereius</name>
    <dbReference type="NCBI Taxonomy" id="544718"/>
    <lineage>
        <taxon>Bacteria</taxon>
        <taxon>Pseudomonadati</taxon>
        <taxon>Campylobacterota</taxon>
        <taxon>Epsilonproteobacteria</taxon>
        <taxon>Campylobacterales</taxon>
        <taxon>Arcobacteraceae</taxon>
        <taxon>Aliarcobacter</taxon>
    </lineage>
</organism>
<dbReference type="RefSeq" id="WP_257122328.1">
    <property type="nucleotide sequence ID" value="NZ_LCUJ01000006.1"/>
</dbReference>
<reference evidence="2" key="1">
    <citation type="submission" date="2015-05" db="EMBL/GenBank/DDBJ databases">
        <authorList>
            <person name="Rovetto F."/>
            <person name="Cocolin L."/>
            <person name="Illeghems K."/>
            <person name="Van Nieuwerburgh F."/>
            <person name="Houf K."/>
        </authorList>
    </citation>
    <scope>NUCLEOTIDE SEQUENCE [LARGE SCALE GENOMIC DNA]</scope>
    <source>
        <strain evidence="2">DU22</strain>
    </source>
</reference>
<name>A0A1C0B5Q2_9BACT</name>
<dbReference type="EMBL" id="LCUJ01000006">
    <property type="protein sequence ID" value="OCL98369.1"/>
    <property type="molecule type" value="Genomic_DNA"/>
</dbReference>